<sequence>MALLKFRKESKFKYRNLLDLNDSKKAFNSPLSVICHIDLNAFFAQCEQLRLGLSDNDPVVCVQWNTLIAVSYAARDYGVTRMDRLEQAKLKCPNLIPAHTAVFKKGEPTWKYVDYVPSPVNHKVSLDPYRREGKKVLNIFRSECDLVEKASVDESFMDLGRLVFSKIMSLFPSFLDNMKSTSDKLPVIDKLPEGLDFKGFMIKKDNEAEEEPEIAGENNIYLVEDWDDLVILIGSMICYDLRKKVEENLGYKTSGGVGRVKTIAKLASGYQKPDQQTIIRNDAIPNFLKHFRLTDFWSLGGKTGTWINENLGGETPISTIREHYSNLEDLTKILDKNAELAEKIYLMVRGEYAAPLEDREAVKSMASNKNFRGNSVSKRDDLIPWIRVFVGELLLRIQDTDEEYNSIIRPLKMTLSVLSSSGVRHSKQCTLTQSPKDYDLLSQMYHSTSLALLKHLEVIWNETTPSQKMFPIINACLSILVFVNLSGINTLDELMPNIRKRRVEDVKTGQIIETEHEFKKVKNETLLEKFINSRERTSPSPEMKFDNIPDTENTDNCRICGDKIDITEWQTHQDFHLAVNLESKINRNFEESYGERLLNSTGRNKKLNKKSNKAQDRNQSKLPF</sequence>
<evidence type="ECO:0000256" key="9">
    <source>
        <dbReference type="SAM" id="MobiDB-lite"/>
    </source>
</evidence>
<evidence type="ECO:0000256" key="7">
    <source>
        <dbReference type="ARBA" id="ARBA00023204"/>
    </source>
</evidence>
<dbReference type="GO" id="GO:0005634">
    <property type="term" value="C:nucleus"/>
    <property type="evidence" value="ECO:0007669"/>
    <property type="project" value="UniProtKB-SubCell"/>
</dbReference>
<keyword evidence="5" id="KW-0863">Zinc-finger</keyword>
<dbReference type="InterPro" id="IPR052230">
    <property type="entry name" value="DNA_polymerase_eta"/>
</dbReference>
<accession>A0A9P6WM69</accession>
<dbReference type="SUPFAM" id="SSF100879">
    <property type="entry name" value="Lesion bypass DNA polymerase (Y-family), little finger domain"/>
    <property type="match status" value="1"/>
</dbReference>
<keyword evidence="2" id="KW-0808">Transferase</keyword>
<dbReference type="GO" id="GO:0035861">
    <property type="term" value="C:site of double-strand break"/>
    <property type="evidence" value="ECO:0007669"/>
    <property type="project" value="TreeGrafter"/>
</dbReference>
<proteinExistence type="predicted"/>
<dbReference type="FunFam" id="3.40.1170.60:FF:000008">
    <property type="entry name" value="DNA polymerase eta subunit"/>
    <property type="match status" value="1"/>
</dbReference>
<dbReference type="GO" id="GO:0070987">
    <property type="term" value="P:error-free translesion synthesis"/>
    <property type="evidence" value="ECO:0007669"/>
    <property type="project" value="UniProtKB-ARBA"/>
</dbReference>
<dbReference type="PIRSF" id="PIRSF036603">
    <property type="entry name" value="DPol_eta"/>
    <property type="match status" value="1"/>
</dbReference>
<evidence type="ECO:0000256" key="4">
    <source>
        <dbReference type="ARBA" id="ARBA00022763"/>
    </source>
</evidence>
<dbReference type="EMBL" id="PUHW01000065">
    <property type="protein sequence ID" value="KAG0689709.1"/>
    <property type="molecule type" value="Genomic_DNA"/>
</dbReference>
<feature type="domain" description="UmuC" evidence="10">
    <location>
        <begin position="34"/>
        <end position="300"/>
    </location>
</feature>
<dbReference type="GO" id="GO:0008270">
    <property type="term" value="F:zinc ion binding"/>
    <property type="evidence" value="ECO:0007669"/>
    <property type="project" value="UniProtKB-KW"/>
</dbReference>
<evidence type="ECO:0000256" key="2">
    <source>
        <dbReference type="ARBA" id="ARBA00022679"/>
    </source>
</evidence>
<dbReference type="SUPFAM" id="SSF56672">
    <property type="entry name" value="DNA/RNA polymerases"/>
    <property type="match status" value="1"/>
</dbReference>
<evidence type="ECO:0000256" key="5">
    <source>
        <dbReference type="ARBA" id="ARBA00022771"/>
    </source>
</evidence>
<dbReference type="InterPro" id="IPR001126">
    <property type="entry name" value="UmuC"/>
</dbReference>
<keyword evidence="13" id="KW-1185">Reference proteome</keyword>
<dbReference type="GO" id="GO:0009314">
    <property type="term" value="P:response to radiation"/>
    <property type="evidence" value="ECO:0007669"/>
    <property type="project" value="TreeGrafter"/>
</dbReference>
<evidence type="ECO:0000256" key="6">
    <source>
        <dbReference type="ARBA" id="ARBA00022833"/>
    </source>
</evidence>
<evidence type="ECO:0000256" key="1">
    <source>
        <dbReference type="ARBA" id="ARBA00004123"/>
    </source>
</evidence>
<dbReference type="Gene3D" id="3.30.1490.100">
    <property type="entry name" value="DNA polymerase, Y-family, little finger domain"/>
    <property type="match status" value="1"/>
</dbReference>
<dbReference type="GO" id="GO:0005657">
    <property type="term" value="C:replication fork"/>
    <property type="evidence" value="ECO:0007669"/>
    <property type="project" value="UniProtKB-ARBA"/>
</dbReference>
<dbReference type="InterPro" id="IPR043128">
    <property type="entry name" value="Rev_trsase/Diguanyl_cyclase"/>
</dbReference>
<protein>
    <submittedName>
        <fullName evidence="12">DNA-directed DNA polymerase eta rad30</fullName>
    </submittedName>
</protein>
<name>A0A9P6WM69_9ASCO</name>
<dbReference type="PANTHER" id="PTHR45873">
    <property type="entry name" value="DNA POLYMERASE ETA"/>
    <property type="match status" value="1"/>
</dbReference>
<dbReference type="GO" id="GO:0006281">
    <property type="term" value="P:DNA repair"/>
    <property type="evidence" value="ECO:0007669"/>
    <property type="project" value="UniProtKB-KW"/>
</dbReference>
<keyword evidence="8" id="KW-0539">Nucleus</keyword>
<comment type="subcellular location">
    <subcellularLocation>
        <location evidence="1">Nucleus</location>
    </subcellularLocation>
</comment>
<dbReference type="Pfam" id="PF00817">
    <property type="entry name" value="IMS"/>
    <property type="match status" value="1"/>
</dbReference>
<keyword evidence="6" id="KW-0862">Zinc</keyword>
<dbReference type="GO" id="GO:0007064">
    <property type="term" value="P:mitotic sister chromatid cohesion"/>
    <property type="evidence" value="ECO:0007669"/>
    <property type="project" value="UniProtKB-ARBA"/>
</dbReference>
<evidence type="ECO:0000259" key="11">
    <source>
        <dbReference type="PROSITE" id="PS51907"/>
    </source>
</evidence>
<evidence type="ECO:0000313" key="13">
    <source>
        <dbReference type="Proteomes" id="UP000697127"/>
    </source>
</evidence>
<feature type="compositionally biased region" description="Basic residues" evidence="9">
    <location>
        <begin position="603"/>
        <end position="612"/>
    </location>
</feature>
<dbReference type="PANTHER" id="PTHR45873:SF1">
    <property type="entry name" value="DNA POLYMERASE ETA"/>
    <property type="match status" value="1"/>
</dbReference>
<evidence type="ECO:0000313" key="12">
    <source>
        <dbReference type="EMBL" id="KAG0689709.1"/>
    </source>
</evidence>
<dbReference type="Gene3D" id="3.30.70.270">
    <property type="match status" value="1"/>
</dbReference>
<feature type="compositionally biased region" description="Basic and acidic residues" evidence="9">
    <location>
        <begin position="613"/>
        <end position="624"/>
    </location>
</feature>
<dbReference type="InterPro" id="IPR041298">
    <property type="entry name" value="UBZ3"/>
</dbReference>
<feature type="domain" description="UBZ3-type" evidence="11">
    <location>
        <begin position="550"/>
        <end position="584"/>
    </location>
</feature>
<dbReference type="PROSITE" id="PS51907">
    <property type="entry name" value="ZF_UBZ3"/>
    <property type="match status" value="1"/>
</dbReference>
<keyword evidence="7" id="KW-0234">DNA repair</keyword>
<keyword evidence="12" id="KW-0239">DNA-directed DNA polymerase</keyword>
<keyword evidence="12" id="KW-0548">Nucleotidyltransferase</keyword>
<feature type="region of interest" description="Disordered" evidence="9">
    <location>
        <begin position="596"/>
        <end position="624"/>
    </location>
</feature>
<gene>
    <name evidence="12" type="primary">RAD30</name>
    <name evidence="12" type="ORF">C6P40_004608</name>
</gene>
<evidence type="ECO:0000256" key="8">
    <source>
        <dbReference type="ARBA" id="ARBA00023242"/>
    </source>
</evidence>
<dbReference type="InterPro" id="IPR043502">
    <property type="entry name" value="DNA/RNA_pol_sf"/>
</dbReference>
<dbReference type="PROSITE" id="PS50173">
    <property type="entry name" value="UMUC"/>
    <property type="match status" value="1"/>
</dbReference>
<evidence type="ECO:0000256" key="3">
    <source>
        <dbReference type="ARBA" id="ARBA00022723"/>
    </source>
</evidence>
<dbReference type="AlphaFoldDB" id="A0A9P6WM69"/>
<dbReference type="Proteomes" id="UP000697127">
    <property type="component" value="Unassembled WGS sequence"/>
</dbReference>
<keyword evidence="3" id="KW-0479">Metal-binding</keyword>
<evidence type="ECO:0000259" key="10">
    <source>
        <dbReference type="PROSITE" id="PS50173"/>
    </source>
</evidence>
<comment type="caution">
    <text evidence="12">The sequence shown here is derived from an EMBL/GenBank/DDBJ whole genome shotgun (WGS) entry which is preliminary data.</text>
</comment>
<reference evidence="12" key="1">
    <citation type="submission" date="2020-11" db="EMBL/GenBank/DDBJ databases">
        <title>Kefir isolates.</title>
        <authorList>
            <person name="Marcisauskas S."/>
            <person name="Kim Y."/>
            <person name="Blasche S."/>
        </authorList>
    </citation>
    <scope>NUCLEOTIDE SEQUENCE</scope>
    <source>
        <strain evidence="12">Olga-1</strain>
    </source>
</reference>
<dbReference type="GO" id="GO:0003684">
    <property type="term" value="F:damaged DNA binding"/>
    <property type="evidence" value="ECO:0007669"/>
    <property type="project" value="InterPro"/>
</dbReference>
<dbReference type="InterPro" id="IPR036775">
    <property type="entry name" value="DNA_pol_Y-fam_lit_finger_sf"/>
</dbReference>
<keyword evidence="4" id="KW-0227">DNA damage</keyword>
<dbReference type="Pfam" id="PF18439">
    <property type="entry name" value="zf_UBZ"/>
    <property type="match status" value="1"/>
</dbReference>
<dbReference type="Gene3D" id="3.40.1170.60">
    <property type="match status" value="1"/>
</dbReference>
<dbReference type="GO" id="GO:0042276">
    <property type="term" value="P:error-prone translesion synthesis"/>
    <property type="evidence" value="ECO:0007669"/>
    <property type="project" value="TreeGrafter"/>
</dbReference>
<organism evidence="12 13">
    <name type="scientific">Pichia californica</name>
    <dbReference type="NCBI Taxonomy" id="460514"/>
    <lineage>
        <taxon>Eukaryota</taxon>
        <taxon>Fungi</taxon>
        <taxon>Dikarya</taxon>
        <taxon>Ascomycota</taxon>
        <taxon>Saccharomycotina</taxon>
        <taxon>Pichiomycetes</taxon>
        <taxon>Pichiales</taxon>
        <taxon>Pichiaceae</taxon>
        <taxon>Pichia</taxon>
    </lineage>
</organism>
<dbReference type="GO" id="GO:0003887">
    <property type="term" value="F:DNA-directed DNA polymerase activity"/>
    <property type="evidence" value="ECO:0007669"/>
    <property type="project" value="UniProtKB-KW"/>
</dbReference>